<keyword evidence="10 13" id="KW-0067">ATP-binding</keyword>
<feature type="domain" description="GHMP kinase N-terminal" evidence="14">
    <location>
        <begin position="61"/>
        <end position="143"/>
    </location>
</feature>
<proteinExistence type="inferred from homology"/>
<evidence type="ECO:0000256" key="1">
    <source>
        <dbReference type="ARBA" id="ARBA00005015"/>
    </source>
</evidence>
<keyword evidence="7 13" id="KW-0791">Threonine biosynthesis</keyword>
<evidence type="ECO:0000256" key="6">
    <source>
        <dbReference type="ARBA" id="ARBA00022679"/>
    </source>
</evidence>
<dbReference type="SUPFAM" id="SSF54211">
    <property type="entry name" value="Ribosomal protein S5 domain 2-like"/>
    <property type="match status" value="1"/>
</dbReference>
<comment type="similarity">
    <text evidence="2 13">Belongs to the GHMP kinase family. Homoserine kinase subfamily.</text>
</comment>
<dbReference type="InterPro" id="IPR006203">
    <property type="entry name" value="GHMP_knse_ATP-bd_CS"/>
</dbReference>
<keyword evidence="13" id="KW-0963">Cytoplasm</keyword>
<organism evidence="16 17">
    <name type="scientific">Aeribacillus alveayuensis</name>
    <dbReference type="NCBI Taxonomy" id="279215"/>
    <lineage>
        <taxon>Bacteria</taxon>
        <taxon>Bacillati</taxon>
        <taxon>Bacillota</taxon>
        <taxon>Bacilli</taxon>
        <taxon>Bacillales</taxon>
        <taxon>Bacillaceae</taxon>
        <taxon>Aeribacillus</taxon>
    </lineage>
</organism>
<evidence type="ECO:0000259" key="15">
    <source>
        <dbReference type="Pfam" id="PF08544"/>
    </source>
</evidence>
<comment type="subcellular location">
    <subcellularLocation>
        <location evidence="13">Cytoplasm</location>
    </subcellularLocation>
</comment>
<evidence type="ECO:0000313" key="17">
    <source>
        <dbReference type="Proteomes" id="UP001225646"/>
    </source>
</evidence>
<protein>
    <recommendedName>
        <fullName evidence="4 13">Homoserine kinase</fullName>
        <shortName evidence="13">HK</shortName>
        <shortName evidence="13">HSK</shortName>
        <ecNumber evidence="3 13">2.7.1.39</ecNumber>
    </recommendedName>
</protein>
<dbReference type="Proteomes" id="UP001225646">
    <property type="component" value="Unassembled WGS sequence"/>
</dbReference>
<dbReference type="Gene3D" id="3.30.230.10">
    <property type="match status" value="1"/>
</dbReference>
<dbReference type="InterPro" id="IPR014721">
    <property type="entry name" value="Ribsml_uS5_D2-typ_fold_subgr"/>
</dbReference>
<reference evidence="16 17" key="1">
    <citation type="submission" date="2023-07" db="EMBL/GenBank/DDBJ databases">
        <title>Genomic Encyclopedia of Type Strains, Phase IV (KMG-IV): sequencing the most valuable type-strain genomes for metagenomic binning, comparative biology and taxonomic classification.</title>
        <authorList>
            <person name="Goeker M."/>
        </authorList>
    </citation>
    <scope>NUCLEOTIDE SEQUENCE [LARGE SCALE GENOMIC DNA]</scope>
    <source>
        <strain evidence="16 17">DSM 19092</strain>
    </source>
</reference>
<dbReference type="PROSITE" id="PS00627">
    <property type="entry name" value="GHMP_KINASES_ATP"/>
    <property type="match status" value="1"/>
</dbReference>
<evidence type="ECO:0000256" key="8">
    <source>
        <dbReference type="ARBA" id="ARBA00022741"/>
    </source>
</evidence>
<evidence type="ECO:0000256" key="9">
    <source>
        <dbReference type="ARBA" id="ARBA00022777"/>
    </source>
</evidence>
<evidence type="ECO:0000313" key="16">
    <source>
        <dbReference type="EMBL" id="MDQ0162077.1"/>
    </source>
</evidence>
<feature type="binding site" evidence="13">
    <location>
        <begin position="90"/>
        <end position="100"/>
    </location>
    <ligand>
        <name>ATP</name>
        <dbReference type="ChEBI" id="CHEBI:30616"/>
    </ligand>
</feature>
<dbReference type="EMBL" id="JAUSTR010000002">
    <property type="protein sequence ID" value="MDQ0162077.1"/>
    <property type="molecule type" value="Genomic_DNA"/>
</dbReference>
<dbReference type="HAMAP" id="MF_00384">
    <property type="entry name" value="Homoser_kinase"/>
    <property type="match status" value="1"/>
</dbReference>
<keyword evidence="6 13" id="KW-0808">Transferase</keyword>
<gene>
    <name evidence="13" type="primary">thrB</name>
    <name evidence="16" type="ORF">J2S06_001151</name>
</gene>
<evidence type="ECO:0000256" key="5">
    <source>
        <dbReference type="ARBA" id="ARBA00022605"/>
    </source>
</evidence>
<dbReference type="InterPro" id="IPR006204">
    <property type="entry name" value="GHMP_kinase_N_dom"/>
</dbReference>
<dbReference type="Pfam" id="PF00288">
    <property type="entry name" value="GHMP_kinases_N"/>
    <property type="match status" value="1"/>
</dbReference>
<sequence length="306" mass="33481">MKEGEMLKIRVPGSTANLGPGFDSIGLALNRYLTLSISPSHQWFFEPLSQEVQDIPKGEENLIYKVAASLAEKYGKDLPPCHVKVESNIPMARGLGSSAAAIAAGIELANKLGNLQLSEKEKLHFASTLEGHPDNAGASLLGGLVIGLIGENETDLVKIDDVQVDIVAVIPPYYLYTSDSRNALPKEFRYQDAVKASAISNLLVASIIQNNWELAGKMMELDLFHQPYRSKLVPELLQVQREAKQLGAYGTVLSGAGPTILTFAPKGMGDFIAFKLQKEFDHCEVTPLFVERKGAQVFYERVENHT</sequence>
<dbReference type="PANTHER" id="PTHR20861">
    <property type="entry name" value="HOMOSERINE/4-DIPHOSPHOCYTIDYL-2-C-METHYL-D-ERYTHRITOL KINASE"/>
    <property type="match status" value="1"/>
</dbReference>
<comment type="caution">
    <text evidence="16">The sequence shown here is derived from an EMBL/GenBank/DDBJ whole genome shotgun (WGS) entry which is preliminary data.</text>
</comment>
<evidence type="ECO:0000256" key="7">
    <source>
        <dbReference type="ARBA" id="ARBA00022697"/>
    </source>
</evidence>
<evidence type="ECO:0000256" key="3">
    <source>
        <dbReference type="ARBA" id="ARBA00012078"/>
    </source>
</evidence>
<evidence type="ECO:0000256" key="2">
    <source>
        <dbReference type="ARBA" id="ARBA00007370"/>
    </source>
</evidence>
<dbReference type="InterPro" id="IPR013750">
    <property type="entry name" value="GHMP_kinase_C_dom"/>
</dbReference>
<comment type="catalytic activity">
    <reaction evidence="11 13">
        <text>L-homoserine + ATP = O-phospho-L-homoserine + ADP + H(+)</text>
        <dbReference type="Rhea" id="RHEA:13985"/>
        <dbReference type="ChEBI" id="CHEBI:15378"/>
        <dbReference type="ChEBI" id="CHEBI:30616"/>
        <dbReference type="ChEBI" id="CHEBI:57476"/>
        <dbReference type="ChEBI" id="CHEBI:57590"/>
        <dbReference type="ChEBI" id="CHEBI:456216"/>
        <dbReference type="EC" id="2.7.1.39"/>
    </reaction>
</comment>
<dbReference type="GO" id="GO:0004413">
    <property type="term" value="F:homoserine kinase activity"/>
    <property type="evidence" value="ECO:0007669"/>
    <property type="project" value="UniProtKB-EC"/>
</dbReference>
<dbReference type="PANTHER" id="PTHR20861:SF1">
    <property type="entry name" value="HOMOSERINE KINASE"/>
    <property type="match status" value="1"/>
</dbReference>
<feature type="domain" description="GHMP kinase C-terminal" evidence="15">
    <location>
        <begin position="204"/>
        <end position="281"/>
    </location>
</feature>
<dbReference type="InterPro" id="IPR036554">
    <property type="entry name" value="GHMP_kinase_C_sf"/>
</dbReference>
<comment type="function">
    <text evidence="12 13">Catalyzes the ATP-dependent phosphorylation of L-homoserine to L-homoserine phosphate.</text>
</comment>
<dbReference type="Gene3D" id="3.30.70.890">
    <property type="entry name" value="GHMP kinase, C-terminal domain"/>
    <property type="match status" value="1"/>
</dbReference>
<evidence type="ECO:0000256" key="10">
    <source>
        <dbReference type="ARBA" id="ARBA00022840"/>
    </source>
</evidence>
<comment type="pathway">
    <text evidence="1 13">Amino-acid biosynthesis; L-threonine biosynthesis; L-threonine from L-aspartate: step 4/5.</text>
</comment>
<dbReference type="Pfam" id="PF08544">
    <property type="entry name" value="GHMP_kinases_C"/>
    <property type="match status" value="1"/>
</dbReference>
<evidence type="ECO:0000256" key="12">
    <source>
        <dbReference type="ARBA" id="ARBA00049954"/>
    </source>
</evidence>
<keyword evidence="8 13" id="KW-0547">Nucleotide-binding</keyword>
<dbReference type="PRINTS" id="PR00958">
    <property type="entry name" value="HOMSERKINASE"/>
</dbReference>
<keyword evidence="9 13" id="KW-0418">Kinase</keyword>
<dbReference type="RefSeq" id="WP_419151613.1">
    <property type="nucleotide sequence ID" value="NZ_JAUSTR010000002.1"/>
</dbReference>
<keyword evidence="5 13" id="KW-0028">Amino-acid biosynthesis</keyword>
<keyword evidence="17" id="KW-1185">Reference proteome</keyword>
<accession>A0ABT9VML0</accession>
<dbReference type="InterPro" id="IPR000870">
    <property type="entry name" value="Homoserine_kinase"/>
</dbReference>
<dbReference type="InterPro" id="IPR020568">
    <property type="entry name" value="Ribosomal_Su5_D2-typ_SF"/>
</dbReference>
<name>A0ABT9VML0_9BACI</name>
<dbReference type="EC" id="2.7.1.39" evidence="3 13"/>
<dbReference type="NCBIfam" id="TIGR00191">
    <property type="entry name" value="thrB"/>
    <property type="match status" value="1"/>
</dbReference>
<evidence type="ECO:0000256" key="11">
    <source>
        <dbReference type="ARBA" id="ARBA00049375"/>
    </source>
</evidence>
<dbReference type="SUPFAM" id="SSF55060">
    <property type="entry name" value="GHMP Kinase, C-terminal domain"/>
    <property type="match status" value="1"/>
</dbReference>
<evidence type="ECO:0000256" key="4">
    <source>
        <dbReference type="ARBA" id="ARBA00017858"/>
    </source>
</evidence>
<dbReference type="PIRSF" id="PIRSF000676">
    <property type="entry name" value="Homoser_kin"/>
    <property type="match status" value="1"/>
</dbReference>
<evidence type="ECO:0000256" key="13">
    <source>
        <dbReference type="HAMAP-Rule" id="MF_00384"/>
    </source>
</evidence>
<evidence type="ECO:0000259" key="14">
    <source>
        <dbReference type="Pfam" id="PF00288"/>
    </source>
</evidence>